<dbReference type="Proteomes" id="UP000031599">
    <property type="component" value="Unassembled WGS sequence"/>
</dbReference>
<gene>
    <name evidence="2" type="ORF">DB30_07900</name>
</gene>
<keyword evidence="2" id="KW-0645">Protease</keyword>
<dbReference type="Gene3D" id="3.40.50.1820">
    <property type="entry name" value="alpha/beta hydrolase"/>
    <property type="match status" value="1"/>
</dbReference>
<sequence length="327" mass="35440">MDLGRHPSHTRVMPGPRLLQALPSAAALALAMSVGPAGCRKTELEAPDTVTRPIPSTPYLARRHARDTKLRVSGPSPGKFNEYRPSSGVMAVTYPSGDLSLAAWYATPLGASGSNRAPALVYFHGDFAFGPDDFEAVRPFVDAGFVVMTPMLRGENGNPGDFELLWGEVDDARAAIEWVASQPMVDRRRIYAFGHSIGGGVAAMLSLYPTLPLRITGSCGGIYMPETFSRWAASKQNGELVRFDANDPEETELRVLGPNLAWMVHRHVAYVGDDDPWFVDNAAALERSAWALGKPFERVVVTGDHMQSLQPALAAFLALTQADLPPR</sequence>
<feature type="domain" description="Xaa-Pro dipeptidyl-peptidase-like" evidence="1">
    <location>
        <begin position="105"/>
        <end position="207"/>
    </location>
</feature>
<dbReference type="AlphaFoldDB" id="A0A0C2D0P2"/>
<comment type="caution">
    <text evidence="2">The sequence shown here is derived from an EMBL/GenBank/DDBJ whole genome shotgun (WGS) entry which is preliminary data.</text>
</comment>
<dbReference type="InterPro" id="IPR050261">
    <property type="entry name" value="FrsA_esterase"/>
</dbReference>
<keyword evidence="2" id="KW-0378">Hydrolase</keyword>
<dbReference type="Pfam" id="PF02129">
    <property type="entry name" value="Peptidase_S15"/>
    <property type="match status" value="1"/>
</dbReference>
<reference evidence="2 3" key="1">
    <citation type="submission" date="2014-12" db="EMBL/GenBank/DDBJ databases">
        <title>Genome assembly of Enhygromyxa salina DSM 15201.</title>
        <authorList>
            <person name="Sharma G."/>
            <person name="Subramanian S."/>
        </authorList>
    </citation>
    <scope>NUCLEOTIDE SEQUENCE [LARGE SCALE GENOMIC DNA]</scope>
    <source>
        <strain evidence="2 3">DSM 15201</strain>
    </source>
</reference>
<dbReference type="EMBL" id="JMCC02000090">
    <property type="protein sequence ID" value="KIG13692.1"/>
    <property type="molecule type" value="Genomic_DNA"/>
</dbReference>
<protein>
    <submittedName>
        <fullName evidence="2">Dipeptidyl aminopeptidases/acylaminoacyl-peptidases-like protein</fullName>
    </submittedName>
</protein>
<name>A0A0C2D0P2_9BACT</name>
<dbReference type="InterPro" id="IPR029058">
    <property type="entry name" value="AB_hydrolase_fold"/>
</dbReference>
<dbReference type="SUPFAM" id="SSF53474">
    <property type="entry name" value="alpha/beta-Hydrolases"/>
    <property type="match status" value="1"/>
</dbReference>
<dbReference type="PANTHER" id="PTHR22946">
    <property type="entry name" value="DIENELACTONE HYDROLASE DOMAIN-CONTAINING PROTEIN-RELATED"/>
    <property type="match status" value="1"/>
</dbReference>
<dbReference type="GO" id="GO:0004177">
    <property type="term" value="F:aminopeptidase activity"/>
    <property type="evidence" value="ECO:0007669"/>
    <property type="project" value="UniProtKB-KW"/>
</dbReference>
<evidence type="ECO:0000259" key="1">
    <source>
        <dbReference type="Pfam" id="PF02129"/>
    </source>
</evidence>
<keyword evidence="2" id="KW-0031">Aminopeptidase</keyword>
<organism evidence="2 3">
    <name type="scientific">Enhygromyxa salina</name>
    <dbReference type="NCBI Taxonomy" id="215803"/>
    <lineage>
        <taxon>Bacteria</taxon>
        <taxon>Pseudomonadati</taxon>
        <taxon>Myxococcota</taxon>
        <taxon>Polyangia</taxon>
        <taxon>Nannocystales</taxon>
        <taxon>Nannocystaceae</taxon>
        <taxon>Enhygromyxa</taxon>
    </lineage>
</organism>
<evidence type="ECO:0000313" key="2">
    <source>
        <dbReference type="EMBL" id="KIG13692.1"/>
    </source>
</evidence>
<evidence type="ECO:0000313" key="3">
    <source>
        <dbReference type="Proteomes" id="UP000031599"/>
    </source>
</evidence>
<proteinExistence type="predicted"/>
<dbReference type="InterPro" id="IPR000383">
    <property type="entry name" value="Xaa-Pro-like_dom"/>
</dbReference>
<accession>A0A0C2D0P2</accession>